<gene>
    <name evidence="1" type="ORF">R1flu_020887</name>
</gene>
<protein>
    <submittedName>
        <fullName evidence="1">Uncharacterized protein</fullName>
    </submittedName>
</protein>
<reference evidence="1 2" key="1">
    <citation type="submission" date="2024-09" db="EMBL/GenBank/DDBJ databases">
        <title>Chromosome-scale assembly of Riccia fluitans.</title>
        <authorList>
            <person name="Paukszto L."/>
            <person name="Sawicki J."/>
            <person name="Karawczyk K."/>
            <person name="Piernik-Szablinska J."/>
            <person name="Szczecinska M."/>
            <person name="Mazdziarz M."/>
        </authorList>
    </citation>
    <scope>NUCLEOTIDE SEQUENCE [LARGE SCALE GENOMIC DNA]</scope>
    <source>
        <strain evidence="1">Rf_01</strain>
        <tissue evidence="1">Aerial parts of the thallus</tissue>
    </source>
</reference>
<dbReference type="AlphaFoldDB" id="A0ABD1ZRH5"/>
<evidence type="ECO:0000313" key="2">
    <source>
        <dbReference type="Proteomes" id="UP001605036"/>
    </source>
</evidence>
<organism evidence="1 2">
    <name type="scientific">Riccia fluitans</name>
    <dbReference type="NCBI Taxonomy" id="41844"/>
    <lineage>
        <taxon>Eukaryota</taxon>
        <taxon>Viridiplantae</taxon>
        <taxon>Streptophyta</taxon>
        <taxon>Embryophyta</taxon>
        <taxon>Marchantiophyta</taxon>
        <taxon>Marchantiopsida</taxon>
        <taxon>Marchantiidae</taxon>
        <taxon>Marchantiales</taxon>
        <taxon>Ricciaceae</taxon>
        <taxon>Riccia</taxon>
    </lineage>
</organism>
<dbReference type="Proteomes" id="UP001605036">
    <property type="component" value="Unassembled WGS sequence"/>
</dbReference>
<keyword evidence="2" id="KW-1185">Reference proteome</keyword>
<proteinExistence type="predicted"/>
<dbReference type="EMBL" id="JBHFFA010000001">
    <property type="protein sequence ID" value="KAL2652759.1"/>
    <property type="molecule type" value="Genomic_DNA"/>
</dbReference>
<name>A0ABD1ZRH5_9MARC</name>
<sequence>MDVTGMYTSSGRPLVYPVDAAEADGVPATSSFGRHFQAALAPIVRPLLRGVRRQRLAIRRCISGFCSYTVLKDCSVKFSVGPKAAVKVPGHCKSSYAREELSHLPASEIVGITFS</sequence>
<evidence type="ECO:0000313" key="1">
    <source>
        <dbReference type="EMBL" id="KAL2652759.1"/>
    </source>
</evidence>
<accession>A0ABD1ZRH5</accession>
<comment type="caution">
    <text evidence="1">The sequence shown here is derived from an EMBL/GenBank/DDBJ whole genome shotgun (WGS) entry which is preliminary data.</text>
</comment>